<protein>
    <submittedName>
        <fullName evidence="2">SH3 domain-containing protein</fullName>
    </submittedName>
</protein>
<dbReference type="WBParaSite" id="RSKR_0000180400.1">
    <property type="protein sequence ID" value="RSKR_0000180400.1"/>
    <property type="gene ID" value="RSKR_0000180400"/>
</dbReference>
<reference evidence="2" key="1">
    <citation type="submission" date="2016-11" db="UniProtKB">
        <authorList>
            <consortium name="WormBaseParasite"/>
        </authorList>
    </citation>
    <scope>IDENTIFICATION</scope>
    <source>
        <strain evidence="2">KR3021</strain>
    </source>
</reference>
<name>A0AC35TKX5_9BILA</name>
<sequence length="492" mass="56867">MGATSRSAESHDLKQVKRIQNDLELKFYPHLHGVTVAGEKWDKSIDDMTNAARGYLHALNAFSKSVPDHCDEANEAANHIREITRSFDLVLKEYIESVAPIKKFVSRLQSQTTKEKGHIHTMKESFEKGYKDKLKQLKKNKITDEEYDEYISSALEEHKGIVKVRYEFVLRNNSEIIKKNVEFLKNALELLDHHGTRASSRLNSLSDSELHREAELNHSKDLKLEKDYLDAVAQIDHSIANEHEHDHKVVIIPEIIHEGHTIAESVISSDDATIKPDYSRGNSTRNSVRQNNNPLQHHQLGVNDKVIEQTIVDGQYINHNRNDELPVAAARHSSVIGSQHVEPQIQYIIREVEKPVHPVQYILKEVDNSSRDQNIQYIVKEVERPVHDSNIQYIIKEVEKPHQQHQHHQQQHHQPEAELASHYKYINWAYGNILIAKVHYQPRSKSEMTLIKGKKYFYMKGGNRGWIFCRDLDNSKSGWCPSDFIDFYSGKS</sequence>
<evidence type="ECO:0000313" key="2">
    <source>
        <dbReference type="WBParaSite" id="RSKR_0000180400.1"/>
    </source>
</evidence>
<evidence type="ECO:0000313" key="1">
    <source>
        <dbReference type="Proteomes" id="UP000095286"/>
    </source>
</evidence>
<organism evidence="1 2">
    <name type="scientific">Rhabditophanes sp. KR3021</name>
    <dbReference type="NCBI Taxonomy" id="114890"/>
    <lineage>
        <taxon>Eukaryota</taxon>
        <taxon>Metazoa</taxon>
        <taxon>Ecdysozoa</taxon>
        <taxon>Nematoda</taxon>
        <taxon>Chromadorea</taxon>
        <taxon>Rhabditida</taxon>
        <taxon>Tylenchina</taxon>
        <taxon>Panagrolaimomorpha</taxon>
        <taxon>Strongyloidoidea</taxon>
        <taxon>Alloionematidae</taxon>
        <taxon>Rhabditophanes</taxon>
    </lineage>
</organism>
<accession>A0AC35TKX5</accession>
<proteinExistence type="predicted"/>
<dbReference type="Proteomes" id="UP000095286">
    <property type="component" value="Unplaced"/>
</dbReference>